<name>A0A371GPF1_MUCPR</name>
<proteinExistence type="predicted"/>
<comment type="caution">
    <text evidence="1">The sequence shown here is derived from an EMBL/GenBank/DDBJ whole genome shotgun (WGS) entry which is preliminary data.</text>
</comment>
<sequence length="66" mass="7126">MQNSIISFKSLLAVKTFASNSLVSLIPASNALYSAWLLLALNSKWSDCSINTPFEPSNITPTPLPT</sequence>
<accession>A0A371GPF1</accession>
<keyword evidence="2" id="KW-1185">Reference proteome</keyword>
<protein>
    <submittedName>
        <fullName evidence="1">Uncharacterized protein</fullName>
    </submittedName>
</protein>
<dbReference type="Proteomes" id="UP000257109">
    <property type="component" value="Unassembled WGS sequence"/>
</dbReference>
<reference evidence="1" key="1">
    <citation type="submission" date="2018-05" db="EMBL/GenBank/DDBJ databases">
        <title>Draft genome of Mucuna pruriens seed.</title>
        <authorList>
            <person name="Nnadi N.E."/>
            <person name="Vos R."/>
            <person name="Hasami M.H."/>
            <person name="Devisetty U.K."/>
            <person name="Aguiy J.C."/>
        </authorList>
    </citation>
    <scope>NUCLEOTIDE SEQUENCE [LARGE SCALE GENOMIC DNA]</scope>
    <source>
        <strain evidence="1">JCA_2017</strain>
    </source>
</reference>
<gene>
    <name evidence="1" type="ORF">CR513_25419</name>
</gene>
<dbReference type="EMBL" id="QJKJ01004871">
    <property type="protein sequence ID" value="RDX92452.1"/>
    <property type="molecule type" value="Genomic_DNA"/>
</dbReference>
<feature type="non-terminal residue" evidence="1">
    <location>
        <position position="1"/>
    </location>
</feature>
<evidence type="ECO:0000313" key="2">
    <source>
        <dbReference type="Proteomes" id="UP000257109"/>
    </source>
</evidence>
<dbReference type="AlphaFoldDB" id="A0A371GPF1"/>
<organism evidence="1 2">
    <name type="scientific">Mucuna pruriens</name>
    <name type="common">Velvet bean</name>
    <name type="synonym">Dolichos pruriens</name>
    <dbReference type="NCBI Taxonomy" id="157652"/>
    <lineage>
        <taxon>Eukaryota</taxon>
        <taxon>Viridiplantae</taxon>
        <taxon>Streptophyta</taxon>
        <taxon>Embryophyta</taxon>
        <taxon>Tracheophyta</taxon>
        <taxon>Spermatophyta</taxon>
        <taxon>Magnoliopsida</taxon>
        <taxon>eudicotyledons</taxon>
        <taxon>Gunneridae</taxon>
        <taxon>Pentapetalae</taxon>
        <taxon>rosids</taxon>
        <taxon>fabids</taxon>
        <taxon>Fabales</taxon>
        <taxon>Fabaceae</taxon>
        <taxon>Papilionoideae</taxon>
        <taxon>50 kb inversion clade</taxon>
        <taxon>NPAAA clade</taxon>
        <taxon>indigoferoid/millettioid clade</taxon>
        <taxon>Phaseoleae</taxon>
        <taxon>Mucuna</taxon>
    </lineage>
</organism>
<evidence type="ECO:0000313" key="1">
    <source>
        <dbReference type="EMBL" id="RDX92452.1"/>
    </source>
</evidence>